<dbReference type="Pfam" id="PF25151">
    <property type="entry name" value="TPR_Trm732_C"/>
    <property type="match status" value="1"/>
</dbReference>
<evidence type="ECO:0000259" key="4">
    <source>
        <dbReference type="Pfam" id="PF25150"/>
    </source>
</evidence>
<proteinExistence type="inferred from homology"/>
<evidence type="ECO:0000256" key="1">
    <source>
        <dbReference type="ARBA" id="ARBA00010409"/>
    </source>
</evidence>
<evidence type="ECO:0000313" key="7">
    <source>
        <dbReference type="Proteomes" id="UP000000591"/>
    </source>
</evidence>
<reference evidence="6 7" key="1">
    <citation type="journal article" date="2004" name="Science">
        <title>The Ashbya gossypii genome as a tool for mapping the ancient Saccharomyces cerevisiae genome.</title>
        <authorList>
            <person name="Dietrich F.S."/>
            <person name="Voegeli S."/>
            <person name="Brachat S."/>
            <person name="Lerch A."/>
            <person name="Gates K."/>
            <person name="Steiner S."/>
            <person name="Mohr C."/>
            <person name="Pohlmann R."/>
            <person name="Luedi P."/>
            <person name="Choi S."/>
            <person name="Wing R.A."/>
            <person name="Flavier A."/>
            <person name="Gaffney T.D."/>
            <person name="Philippsen P."/>
        </authorList>
    </citation>
    <scope>NUCLEOTIDE SEQUENCE [LARGE SCALE GENOMIC DNA]</scope>
    <source>
        <strain evidence="7">ATCC 10895 / CBS 109.51 / FGSC 9923 / NRRL Y-1056</strain>
    </source>
</reference>
<reference evidence="7" key="2">
    <citation type="journal article" date="2013" name="G3 (Bethesda)">
        <title>Genomes of Ashbya fungi isolated from insects reveal four mating-type loci, numerous translocations, lack of transposons, and distinct gene duplications.</title>
        <authorList>
            <person name="Dietrich F.S."/>
            <person name="Voegeli S."/>
            <person name="Kuo S."/>
            <person name="Philippsen P."/>
        </authorList>
    </citation>
    <scope>GENOME REANNOTATION</scope>
    <source>
        <strain evidence="7">ATCC 10895 / CBS 109.51 / FGSC 9923 / NRRL Y-1056</strain>
    </source>
</reference>
<dbReference type="InParanoid" id="Q756I8"/>
<sequence>MTVMDASQCKEWLIEFKVRKGAEVDKDAVANFERRFEAMFAALVDEQIDEPTRLLLTDAMGVWMIRCRQAVRAGWMQDPAERLLTLERATTLFRYVIDFWSGGGAPLANSLRQMFEKMMQLLAEVHGDAAEGVFSEWLREALTLSPSMRFVYFMVDVLSERIDLGIVLEVRPEFIATALGYMWSDSLATAVGKSVTSLLANIYVRHYTEDKLEMWLQLWEQQVVQHLLEGTCAKRVQLYVLEPLFRTVPPKVFDLFILRNMQGHPALLLPLLKIGQELGIEEEPFHEDKLIMLSTLESLLRIDKYKLGAFEVLTYSHKGSRPVRGYVLDILRNNLQIFFVDFDIETRNYFHSAFKRFIARIRDAAYSLNRDAAKLKLKNKFEHEQLEKLAEVENYRSFLEQLLSYLLLQIAPGSQYQRSSLAYKLINTLISSGLDSSVSEKFLDIKRRTNYPFNISIFEPCMIRLLCDNLSNDYDDIRQWSLDLLAIAFESTKVDDHRQLVDSGQLKTNAFHLLNFYKGSNGGSKVMEFLFLISDDKTAFIKELIEVLDRNLSFIEVDPKHGLENPVSGLFASLDLLFARYDFSMSSEPLVSKCIALIIRNWNGVKDVLCHDSPEGNLPLKYANAGISDQTITSYAFRSIKESGALLSTLLLKAPMTKEELVECGEILICQLSTIRHSGTFQSVIPSFTACCRRCMEDVPEQMEEWLNESIKSLQTKTQYITRRSGGLPFLVSCILSAENDRTRPWLKRAYAALSDIARIPILEHEDKLDLPQVNAFNCIRSLFINSMLSEACAPYVYPALELCLENFTSPLWSMRNCSFMLFTALQNRLFGKIGKNTSARLFFTRYKGIREILLKKLQDSVDITSRPTTSRSFTSSNTSLVALSEQAEIESIFLVLATLSRLKPTPGYNGLDDFQLEILKSLENRNWKIREMAARALPALMNDPYAMCFKLLNDRKCNTKHQNRLHGHLLAVKELITSERNRIEGRPLDENLTRLILQRTNLYVGCNNPCNVTAKAYVELIELVFKHSSESTCELKEKVTRFLSEVFVAENAEYKLDGSLQLLLAKLIDLLLKHDDPKCIPDILLNGLYSPFFEVQLATLQYIDEQQSDVSYSPELRTKLAEMLVSDTVVPMVKSKVLNVLKVSGNVVDSSILFSLLEDRASDSMKANALSLLGSNCGEDDDDRLWNYIEEYSRDDMPQHYRAASLRCLINCSSIAGSEGPRARKFLYGIYKALWDDDVEIRNAASLYLNKNYLASPPLLWSTNPSVTADLFIEKLAGEAGPEEVLSLLGDFFKSKALRFDFRTSAATSICQDLFAVEEDNQYRNPLSFASASIRLLRNSRAAPNDVVPFIQPLVDRFLAEARFCTDRDDNLCYFSDPVLFSAVVILRSLVNTYTPSQLEKIDTTLLSLSFHPLISRLLL</sequence>
<dbReference type="GO" id="GO:0030488">
    <property type="term" value="P:tRNA methylation"/>
    <property type="evidence" value="ECO:0000318"/>
    <property type="project" value="GO_Central"/>
</dbReference>
<dbReference type="OMA" id="TQHITRR"/>
<feature type="domain" description="tRNA (32-2'-O)-methyltransferase regulator THADA-like TPR repeats region" evidence="4">
    <location>
        <begin position="215"/>
        <end position="479"/>
    </location>
</feature>
<dbReference type="InterPro" id="IPR051954">
    <property type="entry name" value="tRNA_methyltransferase_THADA"/>
</dbReference>
<dbReference type="GeneID" id="4621341"/>
<dbReference type="InterPro" id="IPR016024">
    <property type="entry name" value="ARM-type_fold"/>
</dbReference>
<dbReference type="EMBL" id="AE016818">
    <property type="protein sequence ID" value="AAS52954.2"/>
    <property type="molecule type" value="Genomic_DNA"/>
</dbReference>
<protein>
    <submittedName>
        <fullName evidence="6">AER273Cp</fullName>
    </submittedName>
</protein>
<dbReference type="PANTHER" id="PTHR14387">
    <property type="entry name" value="THADA/DEATH RECEPTOR INTERACTING PROTEIN"/>
    <property type="match status" value="1"/>
</dbReference>
<dbReference type="Proteomes" id="UP000000591">
    <property type="component" value="Chromosome V"/>
</dbReference>
<keyword evidence="7" id="KW-1185">Reference proteome</keyword>
<comment type="similarity">
    <text evidence="1">Belongs to the THADA family.</text>
</comment>
<evidence type="ECO:0000256" key="2">
    <source>
        <dbReference type="ARBA" id="ARBA00022694"/>
    </source>
</evidence>
<keyword evidence="2" id="KW-0819">tRNA processing</keyword>
<dbReference type="InterPro" id="IPR019442">
    <property type="entry name" value="THADA/TRM732_DUF2428"/>
</dbReference>
<evidence type="ECO:0000313" key="6">
    <source>
        <dbReference type="EMBL" id="AAS52954.2"/>
    </source>
</evidence>
<dbReference type="FunCoup" id="Q756I8">
    <property type="interactions" value="34"/>
</dbReference>
<organism evidence="6 7">
    <name type="scientific">Eremothecium gossypii (strain ATCC 10895 / CBS 109.51 / FGSC 9923 / NRRL Y-1056)</name>
    <name type="common">Yeast</name>
    <name type="synonym">Ashbya gossypii</name>
    <dbReference type="NCBI Taxonomy" id="284811"/>
    <lineage>
        <taxon>Eukaryota</taxon>
        <taxon>Fungi</taxon>
        <taxon>Dikarya</taxon>
        <taxon>Ascomycota</taxon>
        <taxon>Saccharomycotina</taxon>
        <taxon>Saccharomycetes</taxon>
        <taxon>Saccharomycetales</taxon>
        <taxon>Saccharomycetaceae</taxon>
        <taxon>Eremothecium</taxon>
    </lineage>
</organism>
<dbReference type="InterPro" id="IPR056842">
    <property type="entry name" value="THADA-like_TPR_C"/>
</dbReference>
<dbReference type="eggNOG" id="KOG1810">
    <property type="taxonomic scope" value="Eukaryota"/>
</dbReference>
<feature type="domain" description="tRNA (32-2'-O)-methyltransferase regulator THADA-like C-terminal TPR repeats region" evidence="5">
    <location>
        <begin position="816"/>
        <end position="976"/>
    </location>
</feature>
<dbReference type="SUPFAM" id="SSF48371">
    <property type="entry name" value="ARM repeat"/>
    <property type="match status" value="1"/>
</dbReference>
<feature type="domain" description="DUF2428" evidence="3">
    <location>
        <begin position="590"/>
        <end position="814"/>
    </location>
</feature>
<dbReference type="STRING" id="284811.Q756I8"/>
<dbReference type="OrthoDB" id="73997at2759"/>
<dbReference type="Pfam" id="PF10350">
    <property type="entry name" value="DUF2428"/>
    <property type="match status" value="1"/>
</dbReference>
<gene>
    <name evidence="6" type="ORF">AGOS_AER273C</name>
</gene>
<accession>Q756I8</accession>
<evidence type="ECO:0000259" key="5">
    <source>
        <dbReference type="Pfam" id="PF25151"/>
    </source>
</evidence>
<evidence type="ECO:0000259" key="3">
    <source>
        <dbReference type="Pfam" id="PF10350"/>
    </source>
</evidence>
<dbReference type="RefSeq" id="NP_985130.2">
    <property type="nucleotide sequence ID" value="NM_210484.2"/>
</dbReference>
<dbReference type="Pfam" id="PF25150">
    <property type="entry name" value="TPR_Trm732"/>
    <property type="match status" value="1"/>
</dbReference>
<dbReference type="KEGG" id="ago:AGOS_AER273C"/>
<name>Q756I8_EREGS</name>
<dbReference type="InterPro" id="IPR056843">
    <property type="entry name" value="THADA-like_TPR"/>
</dbReference>
<dbReference type="PANTHER" id="PTHR14387:SF0">
    <property type="entry name" value="DUF2428 DOMAIN-CONTAINING PROTEIN"/>
    <property type="match status" value="1"/>
</dbReference>
<dbReference type="HOGENOM" id="CLU_001011_2_0_1"/>